<dbReference type="HAMAP" id="MF_01398">
    <property type="entry name" value="ATP_synth_b_bprime"/>
    <property type="match status" value="1"/>
</dbReference>
<gene>
    <name evidence="14" type="ORF">EUGRSUZ_C02765</name>
</gene>
<dbReference type="GO" id="GO:0045259">
    <property type="term" value="C:proton-transporting ATP synthase complex"/>
    <property type="evidence" value="ECO:0000318"/>
    <property type="project" value="GO_Central"/>
</dbReference>
<evidence type="ECO:0000256" key="10">
    <source>
        <dbReference type="ARBA" id="ARBA00025198"/>
    </source>
</evidence>
<keyword evidence="7" id="KW-1133">Transmembrane helix</keyword>
<evidence type="ECO:0000256" key="11">
    <source>
        <dbReference type="RuleBase" id="RU003848"/>
    </source>
</evidence>
<comment type="function">
    <text evidence="10">F(1)F(0) ATP synthase produces ATP from ADP in the presence of a proton or sodium gradient. F-type ATPases consist of two structural domains, F(1) containing the extramembraneous catalytic core and F(0) containing the membrane proton channel, linked together by a central stalk and a peripheral stalk. During catalysis, ATP synthesis in the catalytic domain of F(1) is coupled via a rotary mechanism of the central stalk subunits to proton translocation.</text>
</comment>
<dbReference type="STRING" id="71139.A0A059CSM4"/>
<sequence>MAKMIVASSSSCKTQIPPPLSAPKPKQQQPNSLPQATLPLPKLRLPKPLAALSPKSLPLLAAAAAASSSALLAQPLPALAVEIEKAALFDFNLTLPIIAGEFLLLMFALDKVYFSPLGNFMDQRDAEIKEKLSGVKDTSQEVKQLEEQAAAVMRAARAEISAALSKMKKETQVEVEQKLLEGRRKVEAELQEALAILESQKEETLKALDSQIAVLSQDIVNKVLPVK</sequence>
<name>A0A059CSM4_EUCGR</name>
<dbReference type="GO" id="GO:0015078">
    <property type="term" value="F:proton transmembrane transporter activity"/>
    <property type="evidence" value="ECO:0007669"/>
    <property type="project" value="InterPro"/>
</dbReference>
<keyword evidence="9" id="KW-0472">Membrane</keyword>
<dbReference type="Pfam" id="PF00430">
    <property type="entry name" value="ATP-synt_B"/>
    <property type="match status" value="1"/>
</dbReference>
<evidence type="ECO:0000256" key="6">
    <source>
        <dbReference type="ARBA" id="ARBA00022781"/>
    </source>
</evidence>
<feature type="compositionally biased region" description="Polar residues" evidence="13">
    <location>
        <begin position="26"/>
        <end position="35"/>
    </location>
</feature>
<evidence type="ECO:0000313" key="14">
    <source>
        <dbReference type="EMBL" id="KCW81382.1"/>
    </source>
</evidence>
<dbReference type="KEGG" id="egr:108958651"/>
<evidence type="ECO:0000256" key="3">
    <source>
        <dbReference type="ARBA" id="ARBA00022448"/>
    </source>
</evidence>
<dbReference type="PANTHER" id="PTHR33445:SF2">
    <property type="entry name" value="ATP SYNTHASE SUBUNIT B', CHLOROPLASTIC"/>
    <property type="match status" value="1"/>
</dbReference>
<evidence type="ECO:0000256" key="5">
    <source>
        <dbReference type="ARBA" id="ARBA00022692"/>
    </source>
</evidence>
<keyword evidence="12" id="KW-0175">Coiled coil</keyword>
<evidence type="ECO:0000256" key="2">
    <source>
        <dbReference type="ARBA" id="ARBA00005513"/>
    </source>
</evidence>
<dbReference type="InterPro" id="IPR050059">
    <property type="entry name" value="ATP_synthase_B_chain"/>
</dbReference>
<dbReference type="InParanoid" id="A0A059CSM4"/>
<evidence type="ECO:0000256" key="12">
    <source>
        <dbReference type="SAM" id="Coils"/>
    </source>
</evidence>
<evidence type="ECO:0000256" key="9">
    <source>
        <dbReference type="ARBA" id="ARBA00023136"/>
    </source>
</evidence>
<keyword evidence="8 11" id="KW-0406">Ion transport</keyword>
<dbReference type="EMBL" id="KK198755">
    <property type="protein sequence ID" value="KCW81382.1"/>
    <property type="molecule type" value="Genomic_DNA"/>
</dbReference>
<feature type="region of interest" description="Disordered" evidence="13">
    <location>
        <begin position="1"/>
        <end position="38"/>
    </location>
</feature>
<dbReference type="FunCoup" id="A0A059CSM4">
    <property type="interactions" value="1334"/>
</dbReference>
<dbReference type="OMA" id="PLMAIQF"/>
<dbReference type="PANTHER" id="PTHR33445">
    <property type="entry name" value="ATP SYNTHASE SUBUNIT B', CHLOROPLASTIC"/>
    <property type="match status" value="1"/>
</dbReference>
<reference evidence="14" key="1">
    <citation type="submission" date="2013-07" db="EMBL/GenBank/DDBJ databases">
        <title>The genome of Eucalyptus grandis.</title>
        <authorList>
            <person name="Schmutz J."/>
            <person name="Hayes R."/>
            <person name="Myburg A."/>
            <person name="Tuskan G."/>
            <person name="Grattapaglia D."/>
            <person name="Rokhsar D.S."/>
        </authorList>
    </citation>
    <scope>NUCLEOTIDE SEQUENCE</scope>
    <source>
        <tissue evidence="14">Leaf extractions</tissue>
    </source>
</reference>
<organism evidence="14">
    <name type="scientific">Eucalyptus grandis</name>
    <name type="common">Flooded gum</name>
    <dbReference type="NCBI Taxonomy" id="71139"/>
    <lineage>
        <taxon>Eukaryota</taxon>
        <taxon>Viridiplantae</taxon>
        <taxon>Streptophyta</taxon>
        <taxon>Embryophyta</taxon>
        <taxon>Tracheophyta</taxon>
        <taxon>Spermatophyta</taxon>
        <taxon>Magnoliopsida</taxon>
        <taxon>eudicotyledons</taxon>
        <taxon>Gunneridae</taxon>
        <taxon>Pentapetalae</taxon>
        <taxon>rosids</taxon>
        <taxon>malvids</taxon>
        <taxon>Myrtales</taxon>
        <taxon>Myrtaceae</taxon>
        <taxon>Myrtoideae</taxon>
        <taxon>Eucalypteae</taxon>
        <taxon>Eucalyptus</taxon>
    </lineage>
</organism>
<evidence type="ECO:0000256" key="7">
    <source>
        <dbReference type="ARBA" id="ARBA00022989"/>
    </source>
</evidence>
<evidence type="ECO:0000256" key="4">
    <source>
        <dbReference type="ARBA" id="ARBA00022547"/>
    </source>
</evidence>
<dbReference type="HAMAP" id="MF_01399">
    <property type="entry name" value="ATP_synth_bprime"/>
    <property type="match status" value="1"/>
</dbReference>
<comment type="subcellular location">
    <subcellularLocation>
        <location evidence="1">Membrane</location>
        <topology evidence="1">Single-pass membrane protein</topology>
    </subcellularLocation>
</comment>
<accession>A0A059CSM4</accession>
<dbReference type="GO" id="GO:0019904">
    <property type="term" value="F:protein domain specific binding"/>
    <property type="evidence" value="ECO:0007669"/>
    <property type="project" value="EnsemblPlants"/>
</dbReference>
<dbReference type="CDD" id="cd06503">
    <property type="entry name" value="ATP-synt_Fo_b"/>
    <property type="match status" value="1"/>
</dbReference>
<dbReference type="InterPro" id="IPR002146">
    <property type="entry name" value="ATP_synth_b/b'su_bac/chlpt"/>
</dbReference>
<proteinExistence type="inferred from homology"/>
<feature type="coiled-coil region" evidence="12">
    <location>
        <begin position="128"/>
        <end position="155"/>
    </location>
</feature>
<comment type="similarity">
    <text evidence="2 11">Belongs to the ATPase B chain family.</text>
</comment>
<protein>
    <recommendedName>
        <fullName evidence="15">ATP synthase subunit b', chloroplastic</fullName>
    </recommendedName>
</protein>
<keyword evidence="4 11" id="KW-0138">CF(0)</keyword>
<evidence type="ECO:0000256" key="13">
    <source>
        <dbReference type="SAM" id="MobiDB-lite"/>
    </source>
</evidence>
<evidence type="ECO:0000256" key="1">
    <source>
        <dbReference type="ARBA" id="ARBA00004167"/>
    </source>
</evidence>
<dbReference type="InterPro" id="IPR034679">
    <property type="entry name" value="ATP_synth_b"/>
</dbReference>
<dbReference type="GO" id="GO:0015986">
    <property type="term" value="P:proton motive force-driven ATP synthesis"/>
    <property type="evidence" value="ECO:0007669"/>
    <property type="project" value="InterPro"/>
</dbReference>
<keyword evidence="6 11" id="KW-0375">Hydrogen ion transport</keyword>
<dbReference type="GO" id="GO:0003729">
    <property type="term" value="F:mRNA binding"/>
    <property type="evidence" value="ECO:0007669"/>
    <property type="project" value="EnsemblPlants"/>
</dbReference>
<evidence type="ECO:0008006" key="15">
    <source>
        <dbReference type="Google" id="ProtNLM"/>
    </source>
</evidence>
<evidence type="ECO:0000256" key="8">
    <source>
        <dbReference type="ARBA" id="ARBA00023065"/>
    </source>
</evidence>
<keyword evidence="3 11" id="KW-0813">Transport</keyword>
<keyword evidence="5 11" id="KW-0812">Transmembrane</keyword>
<dbReference type="AlphaFoldDB" id="A0A059CSM4"/>
<dbReference type="Gramene" id="KCW81382">
    <property type="protein sequence ID" value="KCW81382"/>
    <property type="gene ID" value="EUGRSUZ_C02765"/>
</dbReference>